<organism evidence="1 2">
    <name type="scientific">Crenichthys baileyi</name>
    <name type="common">White River springfish</name>
    <dbReference type="NCBI Taxonomy" id="28760"/>
    <lineage>
        <taxon>Eukaryota</taxon>
        <taxon>Metazoa</taxon>
        <taxon>Chordata</taxon>
        <taxon>Craniata</taxon>
        <taxon>Vertebrata</taxon>
        <taxon>Euteleostomi</taxon>
        <taxon>Actinopterygii</taxon>
        <taxon>Neopterygii</taxon>
        <taxon>Teleostei</taxon>
        <taxon>Neoteleostei</taxon>
        <taxon>Acanthomorphata</taxon>
        <taxon>Ovalentaria</taxon>
        <taxon>Atherinomorphae</taxon>
        <taxon>Cyprinodontiformes</taxon>
        <taxon>Goodeidae</taxon>
        <taxon>Crenichthys</taxon>
    </lineage>
</organism>
<name>A0AAV9RKV4_9TELE</name>
<comment type="caution">
    <text evidence="1">The sequence shown here is derived from an EMBL/GenBank/DDBJ whole genome shotgun (WGS) entry which is preliminary data.</text>
</comment>
<evidence type="ECO:0000313" key="1">
    <source>
        <dbReference type="EMBL" id="KAK5609613.1"/>
    </source>
</evidence>
<proteinExistence type="predicted"/>
<gene>
    <name evidence="1" type="ORF">CRENBAI_003351</name>
</gene>
<dbReference type="EMBL" id="JAHHUM010001741">
    <property type="protein sequence ID" value="KAK5609613.1"/>
    <property type="molecule type" value="Genomic_DNA"/>
</dbReference>
<accession>A0AAV9RKV4</accession>
<keyword evidence="2" id="KW-1185">Reference proteome</keyword>
<reference evidence="1 2" key="1">
    <citation type="submission" date="2021-06" db="EMBL/GenBank/DDBJ databases">
        <authorList>
            <person name="Palmer J.M."/>
        </authorList>
    </citation>
    <scope>NUCLEOTIDE SEQUENCE [LARGE SCALE GENOMIC DNA]</scope>
    <source>
        <strain evidence="1 2">MEX-2019</strain>
        <tissue evidence="1">Muscle</tissue>
    </source>
</reference>
<sequence length="68" mass="7234">MSLSKLTSFSIRERQESHCGCTTMTGTMSAPPAETPPGCRVPAPPSGDLDYYSLVIVTLFLPGNQCKG</sequence>
<evidence type="ECO:0000313" key="2">
    <source>
        <dbReference type="Proteomes" id="UP001311232"/>
    </source>
</evidence>
<dbReference type="Proteomes" id="UP001311232">
    <property type="component" value="Unassembled WGS sequence"/>
</dbReference>
<dbReference type="AlphaFoldDB" id="A0AAV9RKV4"/>
<protein>
    <submittedName>
        <fullName evidence="1">Uncharacterized protein</fullName>
    </submittedName>
</protein>